<dbReference type="InterPro" id="IPR031821">
    <property type="entry name" value="SOSSC"/>
</dbReference>
<keyword evidence="3" id="KW-1185">Reference proteome</keyword>
<reference evidence="2 3" key="1">
    <citation type="journal article" date="2024" name="bioRxiv">
        <title>A reference genome for Trichogramma kaykai: A tiny desert-dwelling parasitoid wasp with competing sex-ratio distorters.</title>
        <authorList>
            <person name="Culotta J."/>
            <person name="Lindsey A.R."/>
        </authorList>
    </citation>
    <scope>NUCLEOTIDE SEQUENCE [LARGE SCALE GENOMIC DNA]</scope>
    <source>
        <strain evidence="2 3">KSX58</strain>
    </source>
</reference>
<name>A0ABD2X8A6_9HYME</name>
<accession>A0ABD2X8A6</accession>
<dbReference type="EMBL" id="JBJJXI010000045">
    <property type="protein sequence ID" value="KAL3401515.1"/>
    <property type="molecule type" value="Genomic_DNA"/>
</dbReference>
<gene>
    <name evidence="2" type="ORF">TKK_005340</name>
</gene>
<evidence type="ECO:0000313" key="2">
    <source>
        <dbReference type="EMBL" id="KAL3401515.1"/>
    </source>
</evidence>
<protein>
    <recommendedName>
        <fullName evidence="4">SOSS complex subunit C</fullName>
    </recommendedName>
</protein>
<proteinExistence type="inferred from homology"/>
<evidence type="ECO:0000313" key="3">
    <source>
        <dbReference type="Proteomes" id="UP001627154"/>
    </source>
</evidence>
<dbReference type="PANTHER" id="PTHR31526:SF2">
    <property type="entry name" value="SOSS COMPLEX SUBUNIT C"/>
    <property type="match status" value="1"/>
</dbReference>
<sequence>MAQNTSRDAQIVQNRKILLGEIHMQKQLLLKQGVAQSLSPALSVNPLPSTSSLDTNASQRQALLNAQANSAGYFISQESAFGNLILPVLPRFDVPSTK</sequence>
<dbReference type="Pfam" id="PF15925">
    <property type="entry name" value="SOSSC"/>
    <property type="match status" value="1"/>
</dbReference>
<evidence type="ECO:0000256" key="1">
    <source>
        <dbReference type="ARBA" id="ARBA00007829"/>
    </source>
</evidence>
<evidence type="ECO:0008006" key="4">
    <source>
        <dbReference type="Google" id="ProtNLM"/>
    </source>
</evidence>
<dbReference type="PANTHER" id="PTHR31526">
    <property type="entry name" value="SOSS COMPLEX SUBUNIT C"/>
    <property type="match status" value="1"/>
</dbReference>
<dbReference type="AlphaFoldDB" id="A0ABD2X8A6"/>
<dbReference type="Proteomes" id="UP001627154">
    <property type="component" value="Unassembled WGS sequence"/>
</dbReference>
<organism evidence="2 3">
    <name type="scientific">Trichogramma kaykai</name>
    <dbReference type="NCBI Taxonomy" id="54128"/>
    <lineage>
        <taxon>Eukaryota</taxon>
        <taxon>Metazoa</taxon>
        <taxon>Ecdysozoa</taxon>
        <taxon>Arthropoda</taxon>
        <taxon>Hexapoda</taxon>
        <taxon>Insecta</taxon>
        <taxon>Pterygota</taxon>
        <taxon>Neoptera</taxon>
        <taxon>Endopterygota</taxon>
        <taxon>Hymenoptera</taxon>
        <taxon>Apocrita</taxon>
        <taxon>Proctotrupomorpha</taxon>
        <taxon>Chalcidoidea</taxon>
        <taxon>Trichogrammatidae</taxon>
        <taxon>Trichogramma</taxon>
    </lineage>
</organism>
<comment type="caution">
    <text evidence="2">The sequence shown here is derived from an EMBL/GenBank/DDBJ whole genome shotgun (WGS) entry which is preliminary data.</text>
</comment>
<comment type="similarity">
    <text evidence="1">Belongs to the SOSS-C family.</text>
</comment>